<dbReference type="EMBL" id="VRSW01000006">
    <property type="protein sequence ID" value="TXK02707.1"/>
    <property type="molecule type" value="Genomic_DNA"/>
</dbReference>
<organism evidence="1 2">
    <name type="scientific">Microbacterium mitrae</name>
    <dbReference type="NCBI Taxonomy" id="664640"/>
    <lineage>
        <taxon>Bacteria</taxon>
        <taxon>Bacillati</taxon>
        <taxon>Actinomycetota</taxon>
        <taxon>Actinomycetes</taxon>
        <taxon>Micrococcales</taxon>
        <taxon>Microbacteriaceae</taxon>
        <taxon>Microbacterium</taxon>
    </lineage>
</organism>
<evidence type="ECO:0000313" key="2">
    <source>
        <dbReference type="Proteomes" id="UP000321196"/>
    </source>
</evidence>
<dbReference type="OrthoDB" id="9996470at2"/>
<accession>A0A5C8HMG0</accession>
<sequence>MKKLILALGLLGAGALAVLLWILVLAPGEQTPPSQTVVFEAVATTQDPFAVRYIVGADDVTQTATSQFVADVSTSENHAQFIVSLEPSTQGDRTVTCRVSIGNDVIVEQTSETGFVDCTTDLPRANDGN</sequence>
<dbReference type="Proteomes" id="UP000321196">
    <property type="component" value="Unassembled WGS sequence"/>
</dbReference>
<proteinExistence type="predicted"/>
<gene>
    <name evidence="1" type="ORF">FVP60_12565</name>
</gene>
<protein>
    <submittedName>
        <fullName evidence="1">Uncharacterized protein</fullName>
    </submittedName>
</protein>
<evidence type="ECO:0000313" key="1">
    <source>
        <dbReference type="EMBL" id="TXK02707.1"/>
    </source>
</evidence>
<dbReference type="AlphaFoldDB" id="A0A5C8HMG0"/>
<keyword evidence="2" id="KW-1185">Reference proteome</keyword>
<name>A0A5C8HMG0_9MICO</name>
<comment type="caution">
    <text evidence="1">The sequence shown here is derived from an EMBL/GenBank/DDBJ whole genome shotgun (WGS) entry which is preliminary data.</text>
</comment>
<reference evidence="1 2" key="1">
    <citation type="submission" date="2019-08" db="EMBL/GenBank/DDBJ databases">
        <authorList>
            <person name="Dong K."/>
        </authorList>
    </citation>
    <scope>NUCLEOTIDE SEQUENCE [LARGE SCALE GENOMIC DNA]</scope>
    <source>
        <strain evidence="1 2">M4-8</strain>
    </source>
</reference>
<dbReference type="RefSeq" id="WP_147826641.1">
    <property type="nucleotide sequence ID" value="NZ_BAAARG010000005.1"/>
</dbReference>